<comment type="caution">
    <text evidence="2">The sequence shown here is derived from an EMBL/GenBank/DDBJ whole genome shotgun (WGS) entry which is preliminary data.</text>
</comment>
<reference evidence="2 3" key="1">
    <citation type="submission" date="2023-11" db="EMBL/GenBank/DDBJ databases">
        <title>Lentzea sokolovensis, sp. nov., Lentzea kristufkii, sp. nov., and Lentzea miocenensis, sp. nov., rare actinobacteria from Sokolov Coal Basin, Miocene lacustrine sediment, Czech Republic.</title>
        <authorList>
            <person name="Lara A."/>
            <person name="Kotroba L."/>
            <person name="Nouioui I."/>
            <person name="Neumann-Schaal M."/>
            <person name="Mast Y."/>
            <person name="Chronakova A."/>
        </authorList>
    </citation>
    <scope>NUCLEOTIDE SEQUENCE [LARGE SCALE GENOMIC DNA]</scope>
    <source>
        <strain evidence="2 3">BCCO 10_0856</strain>
    </source>
</reference>
<dbReference type="RefSeq" id="WP_319972028.1">
    <property type="nucleotide sequence ID" value="NZ_JAXAVW010000054.1"/>
</dbReference>
<keyword evidence="3" id="KW-1185">Reference proteome</keyword>
<feature type="region of interest" description="Disordered" evidence="1">
    <location>
        <begin position="21"/>
        <end position="85"/>
    </location>
</feature>
<feature type="compositionally biased region" description="Basic and acidic residues" evidence="1">
    <location>
        <begin position="69"/>
        <end position="85"/>
    </location>
</feature>
<name>A0ABU4TFW0_9PSEU</name>
<organism evidence="2 3">
    <name type="scientific">Lentzea miocenica</name>
    <dbReference type="NCBI Taxonomy" id="3095431"/>
    <lineage>
        <taxon>Bacteria</taxon>
        <taxon>Bacillati</taxon>
        <taxon>Actinomycetota</taxon>
        <taxon>Actinomycetes</taxon>
        <taxon>Pseudonocardiales</taxon>
        <taxon>Pseudonocardiaceae</taxon>
        <taxon>Lentzea</taxon>
    </lineage>
</organism>
<evidence type="ECO:0000313" key="3">
    <source>
        <dbReference type="Proteomes" id="UP001285521"/>
    </source>
</evidence>
<dbReference type="Proteomes" id="UP001285521">
    <property type="component" value="Unassembled WGS sequence"/>
</dbReference>
<proteinExistence type="predicted"/>
<sequence length="85" mass="9579">MDGLTAEALGEKWLSLTNEQRSELLSQRRENQLNEKTLDEAPTNHGKNEQPSRNAGTPMPIFSSSPSHQSKEFGHAQEVLHRTRP</sequence>
<feature type="compositionally biased region" description="Basic and acidic residues" evidence="1">
    <location>
        <begin position="21"/>
        <end position="39"/>
    </location>
</feature>
<accession>A0ABU4TFW0</accession>
<evidence type="ECO:0000313" key="2">
    <source>
        <dbReference type="EMBL" id="MDX8037031.1"/>
    </source>
</evidence>
<evidence type="ECO:0000256" key="1">
    <source>
        <dbReference type="SAM" id="MobiDB-lite"/>
    </source>
</evidence>
<gene>
    <name evidence="2" type="ORF">SK803_43150</name>
</gene>
<protein>
    <recommendedName>
        <fullName evidence="4">HMG box domain-containing protein</fullName>
    </recommendedName>
</protein>
<dbReference type="EMBL" id="JAXAVW010000054">
    <property type="protein sequence ID" value="MDX8037031.1"/>
    <property type="molecule type" value="Genomic_DNA"/>
</dbReference>
<evidence type="ECO:0008006" key="4">
    <source>
        <dbReference type="Google" id="ProtNLM"/>
    </source>
</evidence>